<dbReference type="Pfam" id="PF02557">
    <property type="entry name" value="VanY"/>
    <property type="match status" value="1"/>
</dbReference>
<dbReference type="InterPro" id="IPR052179">
    <property type="entry name" value="DD-CPase-like"/>
</dbReference>
<feature type="domain" description="D-alanyl-D-alanine carboxypeptidase-like core" evidence="2">
    <location>
        <begin position="137"/>
        <end position="260"/>
    </location>
</feature>
<comment type="caution">
    <text evidence="3">The sequence shown here is derived from an EMBL/GenBank/DDBJ whole genome shotgun (WGS) entry which is preliminary data.</text>
</comment>
<keyword evidence="1" id="KW-0472">Membrane</keyword>
<dbReference type="SUPFAM" id="SSF55166">
    <property type="entry name" value="Hedgehog/DD-peptidase"/>
    <property type="match status" value="1"/>
</dbReference>
<evidence type="ECO:0000256" key="1">
    <source>
        <dbReference type="SAM" id="Phobius"/>
    </source>
</evidence>
<dbReference type="Proteomes" id="UP000231333">
    <property type="component" value="Unassembled WGS sequence"/>
</dbReference>
<evidence type="ECO:0000259" key="2">
    <source>
        <dbReference type="Pfam" id="PF02557"/>
    </source>
</evidence>
<name>A0A2H0QVF2_9BACT</name>
<feature type="transmembrane region" description="Helical" evidence="1">
    <location>
        <begin position="9"/>
        <end position="27"/>
    </location>
</feature>
<reference evidence="3 4" key="1">
    <citation type="submission" date="2017-09" db="EMBL/GenBank/DDBJ databases">
        <title>Depth-based differentiation of microbial function through sediment-hosted aquifers and enrichment of novel symbionts in the deep terrestrial subsurface.</title>
        <authorList>
            <person name="Probst A.J."/>
            <person name="Ladd B."/>
            <person name="Jarett J.K."/>
            <person name="Geller-Mcgrath D.E."/>
            <person name="Sieber C.M."/>
            <person name="Emerson J.B."/>
            <person name="Anantharaman K."/>
            <person name="Thomas B.C."/>
            <person name="Malmstrom R."/>
            <person name="Stieglmeier M."/>
            <person name="Klingl A."/>
            <person name="Woyke T."/>
            <person name="Ryan C.M."/>
            <person name="Banfield J.F."/>
        </authorList>
    </citation>
    <scope>NUCLEOTIDE SEQUENCE [LARGE SCALE GENOMIC DNA]</scope>
    <source>
        <strain evidence="3">CG10_big_fil_rev_8_21_14_0_10_42_12</strain>
    </source>
</reference>
<dbReference type="GO" id="GO:0006508">
    <property type="term" value="P:proteolysis"/>
    <property type="evidence" value="ECO:0007669"/>
    <property type="project" value="InterPro"/>
</dbReference>
<accession>A0A2H0QVF2</accession>
<evidence type="ECO:0000313" key="4">
    <source>
        <dbReference type="Proteomes" id="UP000231333"/>
    </source>
</evidence>
<dbReference type="PANTHER" id="PTHR34385">
    <property type="entry name" value="D-ALANYL-D-ALANINE CARBOXYPEPTIDASE"/>
    <property type="match status" value="1"/>
</dbReference>
<gene>
    <name evidence="3" type="ORF">COV34_02455</name>
</gene>
<keyword evidence="1" id="KW-1133">Transmembrane helix</keyword>
<keyword evidence="1" id="KW-0812">Transmembrane</keyword>
<sequence length="291" mass="33677">MEKPRISPYIYFIIILVAALGYGFYLYQKQSDHVSELLELADVQERKIAQLEGIIETQANYSNSLATELSAEKNRNEEFAQQIGEIAGTVGTLEKLSQTDEELLQKYSKVYFLNEHYTPSHLSQLENEYLYDENQDQYIHSRVLPYLEDMILDAKDDDVTLYIRSAYRSFGTQSQLKSNYSVTYGSGANTFSADQGYSEHQLGTTVDFTTTGINGGLTGFQNTKAYEWLRNNAHKYGFVLSYPPNNDYYIFEPWHWRFVGVDLATHLHGGDIYFYDMEQREIDEYLVNIFD</sequence>
<dbReference type="CDD" id="cd14852">
    <property type="entry name" value="LD-carboxypeptidase"/>
    <property type="match status" value="1"/>
</dbReference>
<protein>
    <recommendedName>
        <fullName evidence="2">D-alanyl-D-alanine carboxypeptidase-like core domain-containing protein</fullName>
    </recommendedName>
</protein>
<dbReference type="InterPro" id="IPR058193">
    <property type="entry name" value="VanY/YodJ_core_dom"/>
</dbReference>
<dbReference type="InterPro" id="IPR003709">
    <property type="entry name" value="VanY-like_core_dom"/>
</dbReference>
<organism evidence="3 4">
    <name type="scientific">Candidatus Zambryskibacteria bacterium CG10_big_fil_rev_8_21_14_0_10_42_12</name>
    <dbReference type="NCBI Taxonomy" id="1975115"/>
    <lineage>
        <taxon>Bacteria</taxon>
        <taxon>Candidatus Zambryskiibacteriota</taxon>
    </lineage>
</organism>
<dbReference type="GO" id="GO:0008233">
    <property type="term" value="F:peptidase activity"/>
    <property type="evidence" value="ECO:0007669"/>
    <property type="project" value="InterPro"/>
</dbReference>
<dbReference type="InterPro" id="IPR009045">
    <property type="entry name" value="Zn_M74/Hedgehog-like"/>
</dbReference>
<evidence type="ECO:0000313" key="3">
    <source>
        <dbReference type="EMBL" id="PIR37926.1"/>
    </source>
</evidence>
<dbReference type="PANTHER" id="PTHR34385:SF1">
    <property type="entry name" value="PEPTIDOGLYCAN L-ALANYL-D-GLUTAMATE ENDOPEPTIDASE CWLK"/>
    <property type="match status" value="1"/>
</dbReference>
<dbReference type="Gene3D" id="3.30.1380.10">
    <property type="match status" value="1"/>
</dbReference>
<proteinExistence type="predicted"/>
<dbReference type="AlphaFoldDB" id="A0A2H0QVF2"/>
<dbReference type="EMBL" id="PCXL01000013">
    <property type="protein sequence ID" value="PIR37926.1"/>
    <property type="molecule type" value="Genomic_DNA"/>
</dbReference>